<keyword evidence="3" id="KW-1185">Reference proteome</keyword>
<protein>
    <submittedName>
        <fullName evidence="2">Uncharacterized protein</fullName>
    </submittedName>
</protein>
<dbReference type="AlphaFoldDB" id="A0A9W8JCG3"/>
<feature type="non-terminal residue" evidence="2">
    <location>
        <position position="196"/>
    </location>
</feature>
<gene>
    <name evidence="2" type="ORF">H1R20_g5628</name>
</gene>
<keyword evidence="1" id="KW-0472">Membrane</keyword>
<sequence length="196" mass="22780">MVALEIVLMTRVYALYNRPRWMRLFFTALVVIENVIVMVGLFVHYPWPGRYFLAIYVATKLPPSFSYFGFCTIVIQVVILYFTLLKYLTGNWKTVPIVKLMFRDGTLSFTILTIFSLSMSVLTVKDNPYAVPGYSIHFIRYMSSHHQLAAIRASGKPRWFDWYPIYDIPCRRLPIDIDEGPVSRELVLLPSDVHLS</sequence>
<dbReference type="Proteomes" id="UP001140091">
    <property type="component" value="Unassembled WGS sequence"/>
</dbReference>
<evidence type="ECO:0000313" key="3">
    <source>
        <dbReference type="Proteomes" id="UP001140091"/>
    </source>
</evidence>
<feature type="transmembrane region" description="Helical" evidence="1">
    <location>
        <begin position="65"/>
        <end position="85"/>
    </location>
</feature>
<dbReference type="OrthoDB" id="3066463at2759"/>
<feature type="transmembrane region" description="Helical" evidence="1">
    <location>
        <begin position="106"/>
        <end position="124"/>
    </location>
</feature>
<keyword evidence="1" id="KW-1133">Transmembrane helix</keyword>
<name>A0A9W8JCG3_9AGAR</name>
<proteinExistence type="predicted"/>
<feature type="transmembrane region" description="Helical" evidence="1">
    <location>
        <begin position="21"/>
        <end position="45"/>
    </location>
</feature>
<evidence type="ECO:0000313" key="2">
    <source>
        <dbReference type="EMBL" id="KAJ2931489.1"/>
    </source>
</evidence>
<comment type="caution">
    <text evidence="2">The sequence shown here is derived from an EMBL/GenBank/DDBJ whole genome shotgun (WGS) entry which is preliminary data.</text>
</comment>
<organism evidence="2 3">
    <name type="scientific">Candolleomyces eurysporus</name>
    <dbReference type="NCBI Taxonomy" id="2828524"/>
    <lineage>
        <taxon>Eukaryota</taxon>
        <taxon>Fungi</taxon>
        <taxon>Dikarya</taxon>
        <taxon>Basidiomycota</taxon>
        <taxon>Agaricomycotina</taxon>
        <taxon>Agaricomycetes</taxon>
        <taxon>Agaricomycetidae</taxon>
        <taxon>Agaricales</taxon>
        <taxon>Agaricineae</taxon>
        <taxon>Psathyrellaceae</taxon>
        <taxon>Candolleomyces</taxon>
    </lineage>
</organism>
<keyword evidence="1" id="KW-0812">Transmembrane</keyword>
<accession>A0A9W8JCG3</accession>
<dbReference type="EMBL" id="JANBPK010000807">
    <property type="protein sequence ID" value="KAJ2931489.1"/>
    <property type="molecule type" value="Genomic_DNA"/>
</dbReference>
<reference evidence="2" key="1">
    <citation type="submission" date="2022-06" db="EMBL/GenBank/DDBJ databases">
        <title>Genome Sequence of Candolleomyces eurysporus.</title>
        <authorList>
            <person name="Buettner E."/>
        </authorList>
    </citation>
    <scope>NUCLEOTIDE SEQUENCE</scope>
    <source>
        <strain evidence="2">VTCC 930004</strain>
    </source>
</reference>
<evidence type="ECO:0000256" key="1">
    <source>
        <dbReference type="SAM" id="Phobius"/>
    </source>
</evidence>